<organism evidence="1 2">
    <name type="scientific">Melastoma candidum</name>
    <dbReference type="NCBI Taxonomy" id="119954"/>
    <lineage>
        <taxon>Eukaryota</taxon>
        <taxon>Viridiplantae</taxon>
        <taxon>Streptophyta</taxon>
        <taxon>Embryophyta</taxon>
        <taxon>Tracheophyta</taxon>
        <taxon>Spermatophyta</taxon>
        <taxon>Magnoliopsida</taxon>
        <taxon>eudicotyledons</taxon>
        <taxon>Gunneridae</taxon>
        <taxon>Pentapetalae</taxon>
        <taxon>rosids</taxon>
        <taxon>malvids</taxon>
        <taxon>Myrtales</taxon>
        <taxon>Melastomataceae</taxon>
        <taxon>Melastomatoideae</taxon>
        <taxon>Melastomateae</taxon>
        <taxon>Melastoma</taxon>
    </lineage>
</organism>
<dbReference type="Proteomes" id="UP001057402">
    <property type="component" value="Chromosome 4"/>
</dbReference>
<gene>
    <name evidence="1" type="ORF">MLD38_011392</name>
</gene>
<protein>
    <submittedName>
        <fullName evidence="1">Uncharacterized protein</fullName>
    </submittedName>
</protein>
<evidence type="ECO:0000313" key="2">
    <source>
        <dbReference type="Proteomes" id="UP001057402"/>
    </source>
</evidence>
<evidence type="ECO:0000313" key="1">
    <source>
        <dbReference type="EMBL" id="KAI4373247.1"/>
    </source>
</evidence>
<name>A0ACB9R491_9MYRT</name>
<accession>A0ACB9R491</accession>
<reference evidence="2" key="1">
    <citation type="journal article" date="2023" name="Front. Plant Sci.">
        <title>Chromosomal-level genome assembly of Melastoma candidum provides insights into trichome evolution.</title>
        <authorList>
            <person name="Zhong Y."/>
            <person name="Wu W."/>
            <person name="Sun C."/>
            <person name="Zou P."/>
            <person name="Liu Y."/>
            <person name="Dai S."/>
            <person name="Zhou R."/>
        </authorList>
    </citation>
    <scope>NUCLEOTIDE SEQUENCE [LARGE SCALE GENOMIC DNA]</scope>
</reference>
<dbReference type="EMBL" id="CM042883">
    <property type="protein sequence ID" value="KAI4373247.1"/>
    <property type="molecule type" value="Genomic_DNA"/>
</dbReference>
<proteinExistence type="predicted"/>
<sequence>MHNDPVTPVNFWVVESDSIDHHCIVEYPDSDLEPLEVSWGCETWKFGSKKSLIPYTINASSEYNGDRSILTPFKVKSASLGKEETTKEPFQRVVGISVPKGRDLRKPDESDEGQKWSRRRDSVGWPECEKAASLGEKIVRDEDSGKAEVSETSSRVKAIEVKRALASTSAAFRSTAAGKVAEKQGQGRHEMTTKARLRVDDSINVELFSSLGFDPRRRRRRMKKKKRVDRRVEPKFVKEQLLIFKDEFAPDF</sequence>
<keyword evidence="2" id="KW-1185">Reference proteome</keyword>
<comment type="caution">
    <text evidence="1">The sequence shown here is derived from an EMBL/GenBank/DDBJ whole genome shotgun (WGS) entry which is preliminary data.</text>
</comment>